<keyword evidence="19" id="KW-1185">Reference proteome</keyword>
<evidence type="ECO:0000256" key="4">
    <source>
        <dbReference type="ARBA" id="ARBA00022679"/>
    </source>
</evidence>
<dbReference type="PANTHER" id="PTHR46957:SF3">
    <property type="entry name" value="CYTOKINE RECEPTOR"/>
    <property type="match status" value="1"/>
</dbReference>
<dbReference type="GO" id="GO:0016020">
    <property type="term" value="C:membrane"/>
    <property type="evidence" value="ECO:0007669"/>
    <property type="project" value="UniProtKB-SubCell"/>
</dbReference>
<dbReference type="AlphaFoldDB" id="A0A182WW35"/>
<dbReference type="InterPro" id="IPR036116">
    <property type="entry name" value="FN3_sf"/>
</dbReference>
<evidence type="ECO:0000256" key="1">
    <source>
        <dbReference type="ARBA" id="ARBA00004479"/>
    </source>
</evidence>
<dbReference type="EnsemblMetazoa" id="AQUA001741-RA">
    <property type="protein sequence ID" value="AQUA001741-PA"/>
    <property type="gene ID" value="AQUA001741"/>
</dbReference>
<comment type="catalytic activity">
    <reaction evidence="14">
        <text>L-tyrosyl-[protein] + ATP = O-phospho-L-tyrosyl-[protein] + ADP + H(+)</text>
        <dbReference type="Rhea" id="RHEA:10596"/>
        <dbReference type="Rhea" id="RHEA-COMP:10136"/>
        <dbReference type="Rhea" id="RHEA-COMP:20101"/>
        <dbReference type="ChEBI" id="CHEBI:15378"/>
        <dbReference type="ChEBI" id="CHEBI:30616"/>
        <dbReference type="ChEBI" id="CHEBI:46858"/>
        <dbReference type="ChEBI" id="CHEBI:61978"/>
        <dbReference type="ChEBI" id="CHEBI:456216"/>
        <dbReference type="EC" id="2.7.10.1"/>
    </reaction>
</comment>
<feature type="domain" description="Fibronectin type-III" evidence="17">
    <location>
        <begin position="877"/>
        <end position="977"/>
    </location>
</feature>
<evidence type="ECO:0000256" key="5">
    <source>
        <dbReference type="ARBA" id="ARBA00022692"/>
    </source>
</evidence>
<evidence type="ECO:0000256" key="7">
    <source>
        <dbReference type="ARBA" id="ARBA00022777"/>
    </source>
</evidence>
<dbReference type="Gene3D" id="3.80.20.20">
    <property type="entry name" value="Receptor L-domain"/>
    <property type="match status" value="2"/>
</dbReference>
<keyword evidence="6" id="KW-0547">Nucleotide-binding</keyword>
<evidence type="ECO:0000256" key="14">
    <source>
        <dbReference type="ARBA" id="ARBA00051243"/>
    </source>
</evidence>
<feature type="region of interest" description="Disordered" evidence="15">
    <location>
        <begin position="690"/>
        <end position="741"/>
    </location>
</feature>
<dbReference type="InterPro" id="IPR009030">
    <property type="entry name" value="Growth_fac_rcpt_cys_sf"/>
</dbReference>
<keyword evidence="3" id="KW-0597">Phosphoprotein</keyword>
<dbReference type="CDD" id="cd00064">
    <property type="entry name" value="FU"/>
    <property type="match status" value="1"/>
</dbReference>
<dbReference type="Pfam" id="PF00757">
    <property type="entry name" value="Furin-like"/>
    <property type="match status" value="1"/>
</dbReference>
<evidence type="ECO:0000256" key="6">
    <source>
        <dbReference type="ARBA" id="ARBA00022741"/>
    </source>
</evidence>
<evidence type="ECO:0000256" key="8">
    <source>
        <dbReference type="ARBA" id="ARBA00022840"/>
    </source>
</evidence>
<dbReference type="InterPro" id="IPR036941">
    <property type="entry name" value="Rcpt_L-dom_sf"/>
</dbReference>
<dbReference type="Pfam" id="PF01030">
    <property type="entry name" value="Recep_L_domain"/>
    <property type="match status" value="2"/>
</dbReference>
<dbReference type="SMART" id="SM00060">
    <property type="entry name" value="FN3"/>
    <property type="match status" value="3"/>
</dbReference>
<evidence type="ECO:0000256" key="11">
    <source>
        <dbReference type="ARBA" id="ARBA00023137"/>
    </source>
</evidence>
<dbReference type="InterPro" id="IPR013783">
    <property type="entry name" value="Ig-like_fold"/>
</dbReference>
<keyword evidence="4" id="KW-0808">Transferase</keyword>
<evidence type="ECO:0000256" key="13">
    <source>
        <dbReference type="ARBA" id="ARBA00023180"/>
    </source>
</evidence>
<dbReference type="FunFam" id="3.80.20.20:FF:000018">
    <property type="entry name" value="Insulin-like receptor"/>
    <property type="match status" value="1"/>
</dbReference>
<dbReference type="Gene3D" id="2.60.40.10">
    <property type="entry name" value="Immunoglobulins"/>
    <property type="match status" value="3"/>
</dbReference>
<organism evidence="18 19">
    <name type="scientific">Anopheles quadriannulatus</name>
    <name type="common">Mosquito</name>
    <dbReference type="NCBI Taxonomy" id="34691"/>
    <lineage>
        <taxon>Eukaryota</taxon>
        <taxon>Metazoa</taxon>
        <taxon>Ecdysozoa</taxon>
        <taxon>Arthropoda</taxon>
        <taxon>Hexapoda</taxon>
        <taxon>Insecta</taxon>
        <taxon>Pterygota</taxon>
        <taxon>Neoptera</taxon>
        <taxon>Endopterygota</taxon>
        <taxon>Diptera</taxon>
        <taxon>Nematocera</taxon>
        <taxon>Culicoidea</taxon>
        <taxon>Culicidae</taxon>
        <taxon>Anophelinae</taxon>
        <taxon>Anopheles</taxon>
    </lineage>
</organism>
<comment type="subcellular location">
    <subcellularLocation>
        <location evidence="1">Membrane</location>
        <topology evidence="1">Single-pass type I membrane protein</topology>
    </subcellularLocation>
</comment>
<dbReference type="SUPFAM" id="SSF57184">
    <property type="entry name" value="Growth factor receptor domain"/>
    <property type="match status" value="1"/>
</dbReference>
<feature type="compositionally biased region" description="Acidic residues" evidence="15">
    <location>
        <begin position="690"/>
        <end position="709"/>
    </location>
</feature>
<dbReference type="PANTHER" id="PTHR46957">
    <property type="entry name" value="CYTOKINE RECEPTOR"/>
    <property type="match status" value="1"/>
</dbReference>
<keyword evidence="10 16" id="KW-0472">Membrane</keyword>
<accession>A0A182WW35</accession>
<evidence type="ECO:0000256" key="3">
    <source>
        <dbReference type="ARBA" id="ARBA00022553"/>
    </source>
</evidence>
<name>A0A182WW35_ANOQN</name>
<dbReference type="SMART" id="SM00261">
    <property type="entry name" value="FU"/>
    <property type="match status" value="1"/>
</dbReference>
<dbReference type="SUPFAM" id="SSF52058">
    <property type="entry name" value="L domain-like"/>
    <property type="match status" value="2"/>
</dbReference>
<keyword evidence="8" id="KW-0067">ATP-binding</keyword>
<dbReference type="InterPro" id="IPR006212">
    <property type="entry name" value="Furin_repeat"/>
</dbReference>
<feature type="compositionally biased region" description="Basic and acidic residues" evidence="15">
    <location>
        <begin position="714"/>
        <end position="724"/>
    </location>
</feature>
<dbReference type="EC" id="2.7.10.1" evidence="2"/>
<sequence length="1050" mass="119667">MSRMVRDAIEAGGNGQRSISTTTVSSNTTTASDTTTDDSDPRCTNVDIRNDLRRLKQIENCTVINGFLQMVLIERVPSEEFEKYSCKHLREVTGYMLFFRVINLVTLRRLFPQLAVIRGQQLIGNYALVFYYMENMIELGLKNLVAIQRGFVYTLHCPQLCHLDTIDWAAISGLENGTKSQNSFEPPKSVCNNSTVCRACVPTYCWGSESCQKFYNGYNFNGRIKCHPQCLGGCTGTSATECKVCRGWKEGKRCVEQCSADRLLYRPTKRCITKETCLERSGLLYQNECVLECPAGYSTTNVDQEQADFSDHKCYPCLYRCPKVCDGTEIMYLADADRMRGCTIVNGTLHIRLKEDHPNLVDELRNGLSDVEEIMGNLKVFRSTFIPSLEFLANLQIIHGVDVNENAKFSLMVYENSNLQRLWNFEQKTNLRLDNGGMYFANNKLLCGAQIKLLRRVTDYNNASDTIDWTSNGYMQACNVQTFHVRASVLSSRNATLYWRNEPNIKTHHRLTGYLVHCIRTEVDRSPYEDRELCSKFGWKSRLVPLEGVSIEGSYYAYRLTRLKPYTRYGCYVQTYYNESVNNATDPVGMSDMVYFRTAKDRPTSPLRVHTARKNESAITLAWAILASEQGMVSLYQVDVFLQPDEVAKFDRRNYCTHPHQARSVHSEQAPGEGSCTRDTCWGCDQLEYEQELEEEEEEEEDEDDELTTPDDFFAEHTSSEDGGRIGGRRRKRSTERTGRRQVDDFEASMLKLLKVADTHEDHYARRTRRDAATEIEFVNRLFYHTFTTDNYEYTVAGLSPFTRYVFQLFACSENDAVYCSSYSLYTDRTNPSPYVDRVNVSVEMKEQEMAPTGPELMAPKNHSSEQGNTTATITTTTTPPVSIVKTTYGDRIVLYFPEPTEVNGLTVAYRVEREVINGTYLKRRTDCFTRLEHERNQYRYTIQGVTPGEYLLRVQAISLAGAGPFSEWMLVRVLEPLPRKAVSTGKGLRDGLIALLVLLLLGGGGGGALAFYLCRRRRRTLRRDDKIPLAANDGNEINLDDGFVNCPLK</sequence>
<evidence type="ECO:0000256" key="12">
    <source>
        <dbReference type="ARBA" id="ARBA00023170"/>
    </source>
</evidence>
<dbReference type="GO" id="GO:0005524">
    <property type="term" value="F:ATP binding"/>
    <property type="evidence" value="ECO:0007669"/>
    <property type="project" value="UniProtKB-KW"/>
</dbReference>
<evidence type="ECO:0000256" key="10">
    <source>
        <dbReference type="ARBA" id="ARBA00023136"/>
    </source>
</evidence>
<keyword evidence="13" id="KW-0325">Glycoprotein</keyword>
<evidence type="ECO:0000256" key="15">
    <source>
        <dbReference type="SAM" id="MobiDB-lite"/>
    </source>
</evidence>
<dbReference type="GO" id="GO:0004714">
    <property type="term" value="F:transmembrane receptor protein tyrosine kinase activity"/>
    <property type="evidence" value="ECO:0007669"/>
    <property type="project" value="UniProtKB-EC"/>
</dbReference>
<evidence type="ECO:0000256" key="2">
    <source>
        <dbReference type="ARBA" id="ARBA00011902"/>
    </source>
</evidence>
<dbReference type="InterPro" id="IPR006211">
    <property type="entry name" value="Furin-like_Cys-rich_dom"/>
</dbReference>
<dbReference type="VEuPathDB" id="VectorBase:AQUA001741"/>
<keyword evidence="7" id="KW-0418">Kinase</keyword>
<protein>
    <recommendedName>
        <fullName evidence="2">receptor protein-tyrosine kinase</fullName>
        <ecNumber evidence="2">2.7.10.1</ecNumber>
    </recommendedName>
</protein>
<evidence type="ECO:0000313" key="18">
    <source>
        <dbReference type="EnsemblMetazoa" id="AQUA001741-PA"/>
    </source>
</evidence>
<evidence type="ECO:0000313" key="19">
    <source>
        <dbReference type="Proteomes" id="UP000076407"/>
    </source>
</evidence>
<feature type="region of interest" description="Disordered" evidence="15">
    <location>
        <begin position="9"/>
        <end position="43"/>
    </location>
</feature>
<feature type="compositionally biased region" description="Low complexity" evidence="15">
    <location>
        <begin position="18"/>
        <end position="34"/>
    </location>
</feature>
<keyword evidence="12" id="KW-0675">Receptor</keyword>
<evidence type="ECO:0000259" key="17">
    <source>
        <dbReference type="PROSITE" id="PS50853"/>
    </source>
</evidence>
<keyword evidence="9 16" id="KW-1133">Transmembrane helix</keyword>
<feature type="region of interest" description="Disordered" evidence="15">
    <location>
        <begin position="854"/>
        <end position="876"/>
    </location>
</feature>
<dbReference type="InterPro" id="IPR000494">
    <property type="entry name" value="Rcpt_L-dom"/>
</dbReference>
<evidence type="ECO:0000256" key="9">
    <source>
        <dbReference type="ARBA" id="ARBA00022989"/>
    </source>
</evidence>
<dbReference type="InterPro" id="IPR003961">
    <property type="entry name" value="FN3_dom"/>
</dbReference>
<reference evidence="18" key="1">
    <citation type="submission" date="2020-05" db="UniProtKB">
        <authorList>
            <consortium name="EnsemblMetazoa"/>
        </authorList>
    </citation>
    <scope>IDENTIFICATION</scope>
    <source>
        <strain evidence="18">SANGQUA</strain>
    </source>
</reference>
<keyword evidence="11" id="KW-0829">Tyrosine-protein kinase</keyword>
<dbReference type="CDD" id="cd00063">
    <property type="entry name" value="FN3"/>
    <property type="match status" value="1"/>
</dbReference>
<feature type="transmembrane region" description="Helical" evidence="16">
    <location>
        <begin position="993"/>
        <end position="1015"/>
    </location>
</feature>
<dbReference type="STRING" id="34691.A0A182WW35"/>
<dbReference type="Proteomes" id="UP000076407">
    <property type="component" value="Unassembled WGS sequence"/>
</dbReference>
<dbReference type="SUPFAM" id="SSF49265">
    <property type="entry name" value="Fibronectin type III"/>
    <property type="match status" value="2"/>
</dbReference>
<proteinExistence type="predicted"/>
<dbReference type="InterPro" id="IPR050713">
    <property type="entry name" value="RTP_Phos/Ushers"/>
</dbReference>
<evidence type="ECO:0000256" key="16">
    <source>
        <dbReference type="SAM" id="Phobius"/>
    </source>
</evidence>
<keyword evidence="5 16" id="KW-0812">Transmembrane</keyword>
<dbReference type="PROSITE" id="PS50853">
    <property type="entry name" value="FN3"/>
    <property type="match status" value="1"/>
</dbReference>